<keyword evidence="4" id="KW-0378">Hydrolase</keyword>
<keyword evidence="1" id="KW-0819">tRNA processing</keyword>
<evidence type="ECO:0000256" key="2">
    <source>
        <dbReference type="ARBA" id="ARBA00022722"/>
    </source>
</evidence>
<dbReference type="HAMAP" id="MF_00227">
    <property type="entry name" value="RNase_P"/>
    <property type="match status" value="1"/>
</dbReference>
<dbReference type="GO" id="GO:0000049">
    <property type="term" value="F:tRNA binding"/>
    <property type="evidence" value="ECO:0007669"/>
    <property type="project" value="InterPro"/>
</dbReference>
<dbReference type="PANTHER" id="PTHR33992">
    <property type="entry name" value="RIBONUCLEASE P PROTEIN COMPONENT"/>
    <property type="match status" value="1"/>
</dbReference>
<dbReference type="InterPro" id="IPR000100">
    <property type="entry name" value="RNase_P"/>
</dbReference>
<evidence type="ECO:0000256" key="1">
    <source>
        <dbReference type="ARBA" id="ARBA00022694"/>
    </source>
</evidence>
<name>A0A6J6GCZ0_9ZZZZ</name>
<keyword evidence="5" id="KW-0694">RNA-binding</keyword>
<evidence type="ECO:0000256" key="3">
    <source>
        <dbReference type="ARBA" id="ARBA00022759"/>
    </source>
</evidence>
<dbReference type="GO" id="GO:0042781">
    <property type="term" value="F:3'-tRNA processing endoribonuclease activity"/>
    <property type="evidence" value="ECO:0007669"/>
    <property type="project" value="TreeGrafter"/>
</dbReference>
<reference evidence="6" key="1">
    <citation type="submission" date="2020-05" db="EMBL/GenBank/DDBJ databases">
        <authorList>
            <person name="Chiriac C."/>
            <person name="Salcher M."/>
            <person name="Ghai R."/>
            <person name="Kavagutti S V."/>
        </authorList>
    </citation>
    <scope>NUCLEOTIDE SEQUENCE</scope>
</reference>
<dbReference type="InterPro" id="IPR014721">
    <property type="entry name" value="Ribsml_uS5_D2-typ_fold_subgr"/>
</dbReference>
<evidence type="ECO:0000313" key="6">
    <source>
        <dbReference type="EMBL" id="CAB4597433.1"/>
    </source>
</evidence>
<organism evidence="6">
    <name type="scientific">freshwater metagenome</name>
    <dbReference type="NCBI Taxonomy" id="449393"/>
    <lineage>
        <taxon>unclassified sequences</taxon>
        <taxon>metagenomes</taxon>
        <taxon>ecological metagenomes</taxon>
    </lineage>
</organism>
<dbReference type="SUPFAM" id="SSF54211">
    <property type="entry name" value="Ribosomal protein S5 domain 2-like"/>
    <property type="match status" value="1"/>
</dbReference>
<evidence type="ECO:0000256" key="5">
    <source>
        <dbReference type="ARBA" id="ARBA00022884"/>
    </source>
</evidence>
<dbReference type="Gene3D" id="3.30.230.10">
    <property type="match status" value="1"/>
</dbReference>
<gene>
    <name evidence="6" type="ORF">UFOPK1798_00796</name>
</gene>
<dbReference type="GO" id="GO:0004526">
    <property type="term" value="F:ribonuclease P activity"/>
    <property type="evidence" value="ECO:0007669"/>
    <property type="project" value="InterPro"/>
</dbReference>
<accession>A0A6J6GCZ0</accession>
<dbReference type="GO" id="GO:0030677">
    <property type="term" value="C:ribonuclease P complex"/>
    <property type="evidence" value="ECO:0007669"/>
    <property type="project" value="TreeGrafter"/>
</dbReference>
<keyword evidence="3" id="KW-0255">Endonuclease</keyword>
<proteinExistence type="inferred from homology"/>
<dbReference type="EMBL" id="CAEZUH010000078">
    <property type="protein sequence ID" value="CAB4597433.1"/>
    <property type="molecule type" value="Genomic_DNA"/>
</dbReference>
<sequence length="115" mass="12930">MLPKPNRLRVGSDFNLVTKTGSRFTSENLVIYVLVSKSDQSQAGLIVNRSVGGSVSRHLVSRKLRHNLATQLPKLNQNLMLVVRVLKSSKNYTPEINELFSKINLKFSKNHKADV</sequence>
<dbReference type="Pfam" id="PF00825">
    <property type="entry name" value="Ribonuclease_P"/>
    <property type="match status" value="1"/>
</dbReference>
<dbReference type="PANTHER" id="PTHR33992:SF1">
    <property type="entry name" value="RIBONUCLEASE P PROTEIN COMPONENT"/>
    <property type="match status" value="1"/>
</dbReference>
<protein>
    <submittedName>
        <fullName evidence="6">Unannotated protein</fullName>
    </submittedName>
</protein>
<keyword evidence="2" id="KW-0540">Nuclease</keyword>
<dbReference type="NCBIfam" id="TIGR00188">
    <property type="entry name" value="rnpA"/>
    <property type="match status" value="1"/>
</dbReference>
<evidence type="ECO:0000256" key="4">
    <source>
        <dbReference type="ARBA" id="ARBA00022801"/>
    </source>
</evidence>
<dbReference type="AlphaFoldDB" id="A0A6J6GCZ0"/>
<dbReference type="InterPro" id="IPR020568">
    <property type="entry name" value="Ribosomal_Su5_D2-typ_SF"/>
</dbReference>